<dbReference type="GO" id="GO:0043005">
    <property type="term" value="C:neuron projection"/>
    <property type="evidence" value="ECO:0007669"/>
    <property type="project" value="TreeGrafter"/>
</dbReference>
<evidence type="ECO:0000256" key="11">
    <source>
        <dbReference type="ARBA" id="ARBA00023224"/>
    </source>
</evidence>
<protein>
    <submittedName>
        <fullName evidence="17">Somatostatin receptor type 5</fullName>
    </submittedName>
</protein>
<dbReference type="KEGG" id="bbis:104998704"/>
<dbReference type="SUPFAM" id="SSF81321">
    <property type="entry name" value="Family A G protein-coupled receptor-like"/>
    <property type="match status" value="1"/>
</dbReference>
<dbReference type="PROSITE" id="PS00237">
    <property type="entry name" value="G_PROTEIN_RECEP_F1_1"/>
    <property type="match status" value="1"/>
</dbReference>
<keyword evidence="16" id="KW-1185">Reference proteome</keyword>
<keyword evidence="3 13" id="KW-0812">Transmembrane</keyword>
<feature type="transmembrane region" description="Helical" evidence="14">
    <location>
        <begin position="305"/>
        <end position="327"/>
    </location>
</feature>
<feature type="transmembrane region" description="Helical" evidence="14">
    <location>
        <begin position="347"/>
        <end position="379"/>
    </location>
</feature>
<evidence type="ECO:0000256" key="10">
    <source>
        <dbReference type="ARBA" id="ARBA00023180"/>
    </source>
</evidence>
<feature type="non-terminal residue" evidence="17">
    <location>
        <position position="1"/>
    </location>
</feature>
<sequence length="517" mass="56064">LSEGHFESPPTPKLWSAAPADLRERGEDATVIRDAATDGTRVVGELRRPQGKRGQRTDWRGPAGNQKGVHGLEVRLWAISLPRVQVGPGLLALASREPGAPEKARAERPCYPKCEAIPGAAESCPRRLCSWGQRPLVPAEVLAPLRSPGLLVLGRRRRLFGAGRCQSPTPNPGAPSPGLEAAGDALGARAVVVPVLYLLVCAVGLGGNALVIYVVLRHAKMKTVTNIYILNLAVADVLLMLGLPFVATQNAISYWPFGPVLCRLVMTLDGINQFTSIFCLTVMSVDRYLAVVHPIRSARWRRPRVAKLASAAVWAFSLVMSLPLVVFADIQEGWNTCNLSWPEPVGLWGAVFIIYTSVLGFFGPLLVICLCYLLIVVKLKASGVRVGSTRRRSERKVTRMVVVVVLVFAGCWLPFFIVNIVNLAFALPEEPASAGAYFFVVVLSYANSCANPLLYGFLSDNFRQSFRKVLCLRKGYGAGAEDADATEPQPGPSSRLQEAMMPVRSCKANGLMQTSKL</sequence>
<feature type="transmembrane region" description="Helical" evidence="14">
    <location>
        <begin position="228"/>
        <end position="247"/>
    </location>
</feature>
<evidence type="ECO:0000256" key="1">
    <source>
        <dbReference type="ARBA" id="ARBA00004651"/>
    </source>
</evidence>
<dbReference type="InterPro" id="IPR017452">
    <property type="entry name" value="GPCR_Rhodpsn_7TM"/>
</dbReference>
<dbReference type="GO" id="GO:0005886">
    <property type="term" value="C:plasma membrane"/>
    <property type="evidence" value="ECO:0007669"/>
    <property type="project" value="UniProtKB-SubCell"/>
</dbReference>
<keyword evidence="7" id="KW-0564">Palmitate</keyword>
<evidence type="ECO:0000256" key="7">
    <source>
        <dbReference type="ARBA" id="ARBA00023139"/>
    </source>
</evidence>
<dbReference type="Proteomes" id="UP000515208">
    <property type="component" value="Unplaced"/>
</dbReference>
<evidence type="ECO:0000256" key="4">
    <source>
        <dbReference type="ARBA" id="ARBA00022989"/>
    </source>
</evidence>
<evidence type="ECO:0000256" key="9">
    <source>
        <dbReference type="ARBA" id="ARBA00023170"/>
    </source>
</evidence>
<name>A0A6P3IMR0_BISBB</name>
<keyword evidence="12" id="KW-0449">Lipoprotein</keyword>
<dbReference type="CTD" id="6755"/>
<dbReference type="PANTHER" id="PTHR24229">
    <property type="entry name" value="NEUROPEPTIDES RECEPTOR"/>
    <property type="match status" value="1"/>
</dbReference>
<dbReference type="InterPro" id="IPR001184">
    <property type="entry name" value="Somatstn_rcpt_5"/>
</dbReference>
<evidence type="ECO:0000256" key="13">
    <source>
        <dbReference type="RuleBase" id="RU000688"/>
    </source>
</evidence>
<evidence type="ECO:0000256" key="5">
    <source>
        <dbReference type="ARBA" id="ARBA00023040"/>
    </source>
</evidence>
<dbReference type="PRINTS" id="PR00591">
    <property type="entry name" value="SOMATOSTTN5R"/>
</dbReference>
<dbReference type="GeneID" id="104998704"/>
<accession>A0A6P3IMR0</accession>
<dbReference type="Pfam" id="PF00001">
    <property type="entry name" value="7tm_1"/>
    <property type="match status" value="1"/>
</dbReference>
<keyword evidence="4 14" id="KW-1133">Transmembrane helix</keyword>
<dbReference type="OrthoDB" id="6076970at2759"/>
<evidence type="ECO:0000256" key="12">
    <source>
        <dbReference type="ARBA" id="ARBA00023288"/>
    </source>
</evidence>
<feature type="transmembrane region" description="Helical" evidence="14">
    <location>
        <begin position="274"/>
        <end position="293"/>
    </location>
</feature>
<evidence type="ECO:0000256" key="14">
    <source>
        <dbReference type="SAM" id="Phobius"/>
    </source>
</evidence>
<evidence type="ECO:0000256" key="8">
    <source>
        <dbReference type="ARBA" id="ARBA00023157"/>
    </source>
</evidence>
<keyword evidence="8" id="KW-1015">Disulfide bond</keyword>
<dbReference type="InterPro" id="IPR000586">
    <property type="entry name" value="Somatstn_rcpt"/>
</dbReference>
<feature type="transmembrane region" description="Helical" evidence="14">
    <location>
        <begin position="400"/>
        <end position="425"/>
    </location>
</feature>
<dbReference type="AlphaFoldDB" id="A0A6P3IMR0"/>
<keyword evidence="5 13" id="KW-0297">G-protein coupled receptor</keyword>
<dbReference type="PANTHER" id="PTHR24229:SF20">
    <property type="entry name" value="SOMATOSTATIN RECEPTOR TYPE 5"/>
    <property type="match status" value="1"/>
</dbReference>
<dbReference type="GO" id="GO:0071385">
    <property type="term" value="P:cellular response to glucocorticoid stimulus"/>
    <property type="evidence" value="ECO:0007669"/>
    <property type="project" value="TreeGrafter"/>
</dbReference>
<dbReference type="RefSeq" id="XP_010852340.1">
    <property type="nucleotide sequence ID" value="XM_010854038.1"/>
</dbReference>
<keyword evidence="6 14" id="KW-0472">Membrane</keyword>
<keyword evidence="11 13" id="KW-0807">Transducer</keyword>
<evidence type="ECO:0000256" key="6">
    <source>
        <dbReference type="ARBA" id="ARBA00023136"/>
    </source>
</evidence>
<feature type="transmembrane region" description="Helical" evidence="14">
    <location>
        <begin position="437"/>
        <end position="458"/>
    </location>
</feature>
<organism evidence="16 17">
    <name type="scientific">Bison bison bison</name>
    <name type="common">North American plains bison</name>
    <dbReference type="NCBI Taxonomy" id="43346"/>
    <lineage>
        <taxon>Eukaryota</taxon>
        <taxon>Metazoa</taxon>
        <taxon>Chordata</taxon>
        <taxon>Craniata</taxon>
        <taxon>Vertebrata</taxon>
        <taxon>Euteleostomi</taxon>
        <taxon>Mammalia</taxon>
        <taxon>Eutheria</taxon>
        <taxon>Laurasiatheria</taxon>
        <taxon>Artiodactyla</taxon>
        <taxon>Ruminantia</taxon>
        <taxon>Pecora</taxon>
        <taxon>Bovidae</taxon>
        <taxon>Bovinae</taxon>
        <taxon>Bison</taxon>
    </lineage>
</organism>
<evidence type="ECO:0000313" key="17">
    <source>
        <dbReference type="RefSeq" id="XP_010852340.1"/>
    </source>
</evidence>
<evidence type="ECO:0000256" key="2">
    <source>
        <dbReference type="ARBA" id="ARBA00022475"/>
    </source>
</evidence>
<dbReference type="InterPro" id="IPR000276">
    <property type="entry name" value="GPCR_Rhodpsn"/>
</dbReference>
<feature type="transmembrane region" description="Helical" evidence="14">
    <location>
        <begin position="195"/>
        <end position="216"/>
    </location>
</feature>
<dbReference type="GO" id="GO:0042923">
    <property type="term" value="F:neuropeptide binding"/>
    <property type="evidence" value="ECO:0007669"/>
    <property type="project" value="TreeGrafter"/>
</dbReference>
<gene>
    <name evidence="17" type="primary">SSTR5</name>
</gene>
<dbReference type="PROSITE" id="PS50262">
    <property type="entry name" value="G_PROTEIN_RECEP_F1_2"/>
    <property type="match status" value="1"/>
</dbReference>
<dbReference type="GO" id="GO:0004994">
    <property type="term" value="F:somatostatin receptor activity"/>
    <property type="evidence" value="ECO:0007669"/>
    <property type="project" value="InterPro"/>
</dbReference>
<evidence type="ECO:0000313" key="16">
    <source>
        <dbReference type="Proteomes" id="UP000515208"/>
    </source>
</evidence>
<dbReference type="Gene3D" id="1.20.1070.10">
    <property type="entry name" value="Rhodopsin 7-helix transmembrane proteins"/>
    <property type="match status" value="1"/>
</dbReference>
<evidence type="ECO:0000259" key="15">
    <source>
        <dbReference type="PROSITE" id="PS50262"/>
    </source>
</evidence>
<keyword evidence="10" id="KW-0325">Glycoprotein</keyword>
<evidence type="ECO:0000256" key="3">
    <source>
        <dbReference type="ARBA" id="ARBA00022692"/>
    </source>
</evidence>
<dbReference type="PRINTS" id="PR00237">
    <property type="entry name" value="GPCRRHODOPSN"/>
</dbReference>
<comment type="subcellular location">
    <subcellularLocation>
        <location evidence="1">Cell membrane</location>
        <topology evidence="1">Multi-pass membrane protein</topology>
    </subcellularLocation>
</comment>
<dbReference type="CDD" id="cd15974">
    <property type="entry name" value="7tmA_SSTR5"/>
    <property type="match status" value="1"/>
</dbReference>
<dbReference type="PRINTS" id="PR00246">
    <property type="entry name" value="SOMATOSTATNR"/>
</dbReference>
<keyword evidence="2" id="KW-1003">Cell membrane</keyword>
<dbReference type="GO" id="GO:0050796">
    <property type="term" value="P:regulation of insulin secretion"/>
    <property type="evidence" value="ECO:0007669"/>
    <property type="project" value="TreeGrafter"/>
</dbReference>
<keyword evidence="9 13" id="KW-0675">Receptor</keyword>
<comment type="similarity">
    <text evidence="13">Belongs to the G-protein coupled receptor 1 family.</text>
</comment>
<proteinExistence type="inferred from homology"/>
<dbReference type="SMART" id="SM01381">
    <property type="entry name" value="7TM_GPCR_Srsx"/>
    <property type="match status" value="1"/>
</dbReference>
<reference evidence="17" key="1">
    <citation type="submission" date="2025-08" db="UniProtKB">
        <authorList>
            <consortium name="RefSeq"/>
        </authorList>
    </citation>
    <scope>IDENTIFICATION</scope>
    <source>
        <tissue evidence="17">Blood</tissue>
    </source>
</reference>
<feature type="domain" description="G-protein coupled receptors family 1 profile" evidence="15">
    <location>
        <begin position="207"/>
        <end position="455"/>
    </location>
</feature>
<dbReference type="FunFam" id="1.20.1070.10:FF:000039">
    <property type="entry name" value="somatostatin receptor type 2"/>
    <property type="match status" value="1"/>
</dbReference>